<dbReference type="InterPro" id="IPR058625">
    <property type="entry name" value="MdtA-like_BSH"/>
</dbReference>
<feature type="domain" description="CusB-like beta-barrel" evidence="5">
    <location>
        <begin position="196"/>
        <end position="269"/>
    </location>
</feature>
<dbReference type="Pfam" id="PF25917">
    <property type="entry name" value="BSH_RND"/>
    <property type="match status" value="1"/>
</dbReference>
<accession>A0A4R2E647</accession>
<evidence type="ECO:0000256" key="2">
    <source>
        <dbReference type="SAM" id="Coils"/>
    </source>
</evidence>
<feature type="chain" id="PRO_5020202497" evidence="3">
    <location>
        <begin position="28"/>
        <end position="345"/>
    </location>
</feature>
<evidence type="ECO:0000259" key="5">
    <source>
        <dbReference type="Pfam" id="PF25954"/>
    </source>
</evidence>
<dbReference type="SUPFAM" id="SSF111369">
    <property type="entry name" value="HlyD-like secretion proteins"/>
    <property type="match status" value="1"/>
</dbReference>
<name>A0A4R2E647_9BACT</name>
<dbReference type="Gene3D" id="2.40.420.20">
    <property type="match status" value="1"/>
</dbReference>
<dbReference type="GO" id="GO:0015562">
    <property type="term" value="F:efflux transmembrane transporter activity"/>
    <property type="evidence" value="ECO:0007669"/>
    <property type="project" value="TreeGrafter"/>
</dbReference>
<organism evidence="7 8">
    <name type="scientific">Acetobacteroides hydrogenigenes</name>
    <dbReference type="NCBI Taxonomy" id="979970"/>
    <lineage>
        <taxon>Bacteria</taxon>
        <taxon>Pseudomonadati</taxon>
        <taxon>Bacteroidota</taxon>
        <taxon>Bacteroidia</taxon>
        <taxon>Bacteroidales</taxon>
        <taxon>Rikenellaceae</taxon>
        <taxon>Acetobacteroides</taxon>
    </lineage>
</organism>
<proteinExistence type="inferred from homology"/>
<feature type="coiled-coil region" evidence="2">
    <location>
        <begin position="96"/>
        <end position="123"/>
    </location>
</feature>
<dbReference type="InterPro" id="IPR058637">
    <property type="entry name" value="YknX-like_C"/>
</dbReference>
<sequence length="345" mass="37149">MKLRMKRPYFYAAIALAMLLASCTSKSQEMQREQGVKVKTISLKSDELTASKSYVGVVEEETASALSFSVQGNVERIYVTEGQLVNKGQLLAELGTENLKSACDAAQATLKQAQDAMSRLQQLYDNKSLPEIKYVEAQTKLDQARSMAAISKKNLSNSRLTAPFSGVIGKRMVDIGENAIPGSTAFTLLDITSVKVKVAIPEGEISQIAIGKEASVNIPAIGEQKFRGKIVEKGIVAHPVSHTYDIKIGLPNGDRTLMPGMVCRIWFNGDAKSSAFVLPNNVVQVSSDGQKYVWCVVNNRAKAVKITTGGLSGQGVIVESGLTEGDVIISEGFQKVSEGMEVVVL</sequence>
<dbReference type="PANTHER" id="PTHR30469">
    <property type="entry name" value="MULTIDRUG RESISTANCE PROTEIN MDTA"/>
    <property type="match status" value="1"/>
</dbReference>
<reference evidence="7 8" key="1">
    <citation type="submission" date="2019-03" db="EMBL/GenBank/DDBJ databases">
        <title>Genomic Encyclopedia of Archaeal and Bacterial Type Strains, Phase II (KMG-II): from individual species to whole genera.</title>
        <authorList>
            <person name="Goeker M."/>
        </authorList>
    </citation>
    <scope>NUCLEOTIDE SEQUENCE [LARGE SCALE GENOMIC DNA]</scope>
    <source>
        <strain evidence="7 8">RL-C</strain>
    </source>
</reference>
<gene>
    <name evidence="7" type="ORF">CLV25_1165</name>
</gene>
<keyword evidence="8" id="KW-1185">Reference proteome</keyword>
<dbReference type="NCBIfam" id="TIGR01730">
    <property type="entry name" value="RND_mfp"/>
    <property type="match status" value="1"/>
</dbReference>
<evidence type="ECO:0000313" key="8">
    <source>
        <dbReference type="Proteomes" id="UP000294830"/>
    </source>
</evidence>
<keyword evidence="3" id="KW-0732">Signal</keyword>
<comment type="caution">
    <text evidence="7">The sequence shown here is derived from an EMBL/GenBank/DDBJ whole genome shotgun (WGS) entry which is preliminary data.</text>
</comment>
<dbReference type="PRINTS" id="PR01490">
    <property type="entry name" value="RTXTOXIND"/>
</dbReference>
<dbReference type="Pfam" id="PF25989">
    <property type="entry name" value="YknX_C"/>
    <property type="match status" value="1"/>
</dbReference>
<evidence type="ECO:0000259" key="4">
    <source>
        <dbReference type="Pfam" id="PF25917"/>
    </source>
</evidence>
<dbReference type="Pfam" id="PF25954">
    <property type="entry name" value="Beta-barrel_RND_2"/>
    <property type="match status" value="1"/>
</dbReference>
<dbReference type="InterPro" id="IPR058792">
    <property type="entry name" value="Beta-barrel_RND_2"/>
</dbReference>
<feature type="domain" description="YknX-like C-terminal permuted SH3-like" evidence="6">
    <location>
        <begin position="278"/>
        <end position="344"/>
    </location>
</feature>
<feature type="signal peptide" evidence="3">
    <location>
        <begin position="1"/>
        <end position="27"/>
    </location>
</feature>
<dbReference type="AlphaFoldDB" id="A0A4R2E647"/>
<protein>
    <submittedName>
        <fullName evidence="7">RND family efflux transporter MFP subunit</fullName>
    </submittedName>
</protein>
<evidence type="ECO:0000256" key="3">
    <source>
        <dbReference type="SAM" id="SignalP"/>
    </source>
</evidence>
<evidence type="ECO:0000259" key="6">
    <source>
        <dbReference type="Pfam" id="PF25989"/>
    </source>
</evidence>
<dbReference type="OrthoDB" id="9798190at2"/>
<evidence type="ECO:0000256" key="1">
    <source>
        <dbReference type="ARBA" id="ARBA00009477"/>
    </source>
</evidence>
<feature type="domain" description="Multidrug resistance protein MdtA-like barrel-sandwich hybrid" evidence="4">
    <location>
        <begin position="70"/>
        <end position="189"/>
    </location>
</feature>
<keyword evidence="2" id="KW-0175">Coiled coil</keyword>
<dbReference type="Gene3D" id="2.40.50.100">
    <property type="match status" value="1"/>
</dbReference>
<comment type="similarity">
    <text evidence="1">Belongs to the membrane fusion protein (MFP) (TC 8.A.1) family.</text>
</comment>
<dbReference type="EMBL" id="SLWB01000016">
    <property type="protein sequence ID" value="TCN63027.1"/>
    <property type="molecule type" value="Genomic_DNA"/>
</dbReference>
<dbReference type="Proteomes" id="UP000294830">
    <property type="component" value="Unassembled WGS sequence"/>
</dbReference>
<evidence type="ECO:0000313" key="7">
    <source>
        <dbReference type="EMBL" id="TCN63027.1"/>
    </source>
</evidence>
<dbReference type="PROSITE" id="PS51257">
    <property type="entry name" value="PROKAR_LIPOPROTEIN"/>
    <property type="match status" value="1"/>
</dbReference>
<dbReference type="InterPro" id="IPR006143">
    <property type="entry name" value="RND_pump_MFP"/>
</dbReference>
<dbReference type="GO" id="GO:1990281">
    <property type="term" value="C:efflux pump complex"/>
    <property type="evidence" value="ECO:0007669"/>
    <property type="project" value="TreeGrafter"/>
</dbReference>
<dbReference type="Gene3D" id="2.40.30.170">
    <property type="match status" value="1"/>
</dbReference>
<dbReference type="Gene3D" id="1.10.287.470">
    <property type="entry name" value="Helix hairpin bin"/>
    <property type="match status" value="1"/>
</dbReference>